<evidence type="ECO:0000313" key="1">
    <source>
        <dbReference type="EMBL" id="TKC33651.1"/>
    </source>
</evidence>
<proteinExistence type="predicted"/>
<organism evidence="1 2">
    <name type="scientific">Monodon monoceros</name>
    <name type="common">Narwhal</name>
    <name type="synonym">Ceratodon monodon</name>
    <dbReference type="NCBI Taxonomy" id="40151"/>
    <lineage>
        <taxon>Eukaryota</taxon>
        <taxon>Metazoa</taxon>
        <taxon>Chordata</taxon>
        <taxon>Craniata</taxon>
        <taxon>Vertebrata</taxon>
        <taxon>Euteleostomi</taxon>
        <taxon>Mammalia</taxon>
        <taxon>Eutheria</taxon>
        <taxon>Laurasiatheria</taxon>
        <taxon>Artiodactyla</taxon>
        <taxon>Whippomorpha</taxon>
        <taxon>Cetacea</taxon>
        <taxon>Odontoceti</taxon>
        <taxon>Monodontidae</taxon>
        <taxon>Monodon</taxon>
    </lineage>
</organism>
<reference evidence="2" key="1">
    <citation type="journal article" date="2019" name="IScience">
        <title>Narwhal Genome Reveals Long-Term Low Genetic Diversity despite Current Large Abundance Size.</title>
        <authorList>
            <person name="Westbury M.V."/>
            <person name="Petersen B."/>
            <person name="Garde E."/>
            <person name="Heide-Jorgensen M.P."/>
            <person name="Lorenzen E.D."/>
        </authorList>
    </citation>
    <scope>NUCLEOTIDE SEQUENCE [LARGE SCALE GENOMIC DNA]</scope>
</reference>
<dbReference type="EMBL" id="RWIC01002534">
    <property type="protein sequence ID" value="TKC33651.1"/>
    <property type="molecule type" value="Genomic_DNA"/>
</dbReference>
<accession>A0A4U1EC34</accession>
<comment type="caution">
    <text evidence="1">The sequence shown here is derived from an EMBL/GenBank/DDBJ whole genome shotgun (WGS) entry which is preliminary data.</text>
</comment>
<evidence type="ECO:0000313" key="2">
    <source>
        <dbReference type="Proteomes" id="UP000308365"/>
    </source>
</evidence>
<dbReference type="Proteomes" id="UP000308365">
    <property type="component" value="Unassembled WGS sequence"/>
</dbReference>
<protein>
    <submittedName>
        <fullName evidence="1">Uncharacterized protein</fullName>
    </submittedName>
</protein>
<gene>
    <name evidence="1" type="ORF">EI555_011162</name>
</gene>
<dbReference type="AlphaFoldDB" id="A0A4U1EC34"/>
<sequence length="73" mass="8611">MDYCNPLLRHLNFLLKNHYVHQHHQFIYYCPNKSNETPLDLTEVESKPVFIFKVENVAGPFTPSFLENMSISL</sequence>
<name>A0A4U1EC34_MONMO</name>